<dbReference type="PANTHER" id="PTHR46696">
    <property type="entry name" value="P450, PUTATIVE (EUROFUNG)-RELATED"/>
    <property type="match status" value="1"/>
</dbReference>
<dbReference type="OrthoDB" id="3436268at2"/>
<dbReference type="GO" id="GO:0004497">
    <property type="term" value="F:monooxygenase activity"/>
    <property type="evidence" value="ECO:0007669"/>
    <property type="project" value="InterPro"/>
</dbReference>
<dbReference type="AlphaFoldDB" id="A0A4P6Q7P3"/>
<accession>A0A4P6Q7P3</accession>
<dbReference type="GO" id="GO:0005506">
    <property type="term" value="F:iron ion binding"/>
    <property type="evidence" value="ECO:0007669"/>
    <property type="project" value="InterPro"/>
</dbReference>
<dbReference type="InterPro" id="IPR036396">
    <property type="entry name" value="Cyt_P450_sf"/>
</dbReference>
<dbReference type="GO" id="GO:0020037">
    <property type="term" value="F:heme binding"/>
    <property type="evidence" value="ECO:0007669"/>
    <property type="project" value="InterPro"/>
</dbReference>
<evidence type="ECO:0000313" key="3">
    <source>
        <dbReference type="EMBL" id="QBI54994.1"/>
    </source>
</evidence>
<dbReference type="EC" id="1.14.-.-" evidence="3"/>
<proteinExistence type="inferred from homology"/>
<dbReference type="KEGG" id="strr:EKD16_16110"/>
<dbReference type="Gene3D" id="1.10.630.10">
    <property type="entry name" value="Cytochrome P450"/>
    <property type="match status" value="1"/>
</dbReference>
<evidence type="ECO:0000313" key="4">
    <source>
        <dbReference type="Proteomes" id="UP000292235"/>
    </source>
</evidence>
<name>A0A4P6Q7P3_9ACTN</name>
<evidence type="ECO:0000256" key="1">
    <source>
        <dbReference type="ARBA" id="ARBA00010617"/>
    </source>
</evidence>
<dbReference type="PRINTS" id="PR00359">
    <property type="entry name" value="BP450"/>
</dbReference>
<dbReference type="InterPro" id="IPR002397">
    <property type="entry name" value="Cyt_P450_B"/>
</dbReference>
<protein>
    <submittedName>
        <fullName evidence="3">Cytochrome P450-SU1</fullName>
        <ecNumber evidence="3">1.14.-.-</ecNumber>
    </submittedName>
</protein>
<dbReference type="SUPFAM" id="SSF48264">
    <property type="entry name" value="Cytochrome P450"/>
    <property type="match status" value="1"/>
</dbReference>
<dbReference type="PANTHER" id="PTHR46696:SF1">
    <property type="entry name" value="CYTOCHROME P450 YJIB-RELATED"/>
    <property type="match status" value="1"/>
</dbReference>
<keyword evidence="4" id="KW-1185">Reference proteome</keyword>
<dbReference type="GO" id="GO:0016705">
    <property type="term" value="F:oxidoreductase activity, acting on paired donors, with incorporation or reduction of molecular oxygen"/>
    <property type="evidence" value="ECO:0007669"/>
    <property type="project" value="InterPro"/>
</dbReference>
<keyword evidence="3" id="KW-0560">Oxidoreductase</keyword>
<reference evidence="3 4" key="1">
    <citation type="submission" date="2019-02" db="EMBL/GenBank/DDBJ databases">
        <authorList>
            <person name="Khodamoradi S."/>
            <person name="Hahnke R.L."/>
            <person name="Kaempfer P."/>
            <person name="Schumann P."/>
            <person name="Rohde M."/>
            <person name="Steinert M."/>
            <person name="Luzhetskyy A."/>
            <person name="Wink J."/>
            <person name="Ruckert C."/>
        </authorList>
    </citation>
    <scope>NUCLEOTIDE SEQUENCE [LARGE SCALE GENOMIC DNA]</scope>
    <source>
        <strain evidence="3 4">M2</strain>
    </source>
</reference>
<dbReference type="RefSeq" id="WP_131099079.1">
    <property type="nucleotide sequence ID" value="NZ_CP036455.1"/>
</dbReference>
<sequence>MTQPRQFPAAPLRLDDPHAFSDPASLWDRLLAEYPRGLAPVYLEEGVSGWLMLTPEVHRTVLNTPDVFAGEVRHWRDFNNGRIPATSPLRAIYTPRRNIWSVDGPEHERYRRALVASLTTMSERYVVGEIGAVADRIVDSFCADGAVDLVARYSGILPLLVLCRLFGMEEDEGLAVCTAMQRVWNYDEDAAHAHAQVQRYMDDLIARRRERAGQDLVSALIGHGLDDEEVRDNLTFLIAAAHEPVAQAIAQTIRLLLVRRNRYLQINSVRTIRETINASLWEAPPLHTLIGRFTTREVELGGFRLAAGDCLVLGFGPAQHAMRRDPRLDLETNRSYLIFGLGEHGCPERGRDLALTMAEKAVQRLDQRLPDMALADDTADDAPAAVIAGVHSLRVRYTPADPLQQGALWKPQSASTPTTSTATPPHGRSTLLGRLFGWIWRD</sequence>
<gene>
    <name evidence="3" type="ORF">EKD16_16110</name>
</gene>
<evidence type="ECO:0000256" key="2">
    <source>
        <dbReference type="SAM" id="MobiDB-lite"/>
    </source>
</evidence>
<organism evidence="3 4">
    <name type="scientific">Streptomonospora litoralis</name>
    <dbReference type="NCBI Taxonomy" id="2498135"/>
    <lineage>
        <taxon>Bacteria</taxon>
        <taxon>Bacillati</taxon>
        <taxon>Actinomycetota</taxon>
        <taxon>Actinomycetes</taxon>
        <taxon>Streptosporangiales</taxon>
        <taxon>Nocardiopsidaceae</taxon>
        <taxon>Streptomonospora</taxon>
    </lineage>
</organism>
<feature type="compositionally biased region" description="Low complexity" evidence="2">
    <location>
        <begin position="413"/>
        <end position="425"/>
    </location>
</feature>
<dbReference type="Proteomes" id="UP000292235">
    <property type="component" value="Chromosome"/>
</dbReference>
<comment type="similarity">
    <text evidence="1">Belongs to the cytochrome P450 family.</text>
</comment>
<feature type="region of interest" description="Disordered" evidence="2">
    <location>
        <begin position="407"/>
        <end position="428"/>
    </location>
</feature>
<dbReference type="EMBL" id="CP036455">
    <property type="protein sequence ID" value="QBI54994.1"/>
    <property type="molecule type" value="Genomic_DNA"/>
</dbReference>